<gene>
    <name evidence="2" type="ORF">GYN19_06425</name>
</gene>
<keyword evidence="1" id="KW-0812">Transmembrane</keyword>
<protein>
    <submittedName>
        <fullName evidence="2">Uncharacterized protein</fullName>
    </submittedName>
</protein>
<dbReference type="EMBL" id="JAAEDA010000008">
    <property type="protein sequence ID" value="MCJ1977589.1"/>
    <property type="molecule type" value="Genomic_DNA"/>
</dbReference>
<evidence type="ECO:0000256" key="1">
    <source>
        <dbReference type="SAM" id="Phobius"/>
    </source>
</evidence>
<comment type="caution">
    <text evidence="2">The sequence shown here is derived from an EMBL/GenBank/DDBJ whole genome shotgun (WGS) entry which is preliminary data.</text>
</comment>
<keyword evidence="3" id="KW-1185">Reference proteome</keyword>
<organism evidence="2 3">
    <name type="scientific">Pseudolactococcus paracarnosus</name>
    <dbReference type="NCBI Taxonomy" id="2749962"/>
    <lineage>
        <taxon>Bacteria</taxon>
        <taxon>Bacillati</taxon>
        <taxon>Bacillota</taxon>
        <taxon>Bacilli</taxon>
        <taxon>Lactobacillales</taxon>
        <taxon>Streptococcaceae</taxon>
        <taxon>Pseudolactococcus</taxon>
    </lineage>
</organism>
<name>A0ABT0AM99_9LACT</name>
<proteinExistence type="predicted"/>
<keyword evidence="1" id="KW-1133">Transmembrane helix</keyword>
<evidence type="ECO:0000313" key="3">
    <source>
        <dbReference type="Proteomes" id="UP001522462"/>
    </source>
</evidence>
<dbReference type="Proteomes" id="UP001522462">
    <property type="component" value="Unassembled WGS sequence"/>
</dbReference>
<sequence length="58" mass="6382">MKMPTFPTIDMSAPINWFIDGIMSMFTANIGLISTAIIVIGLAFSIPKFIKRFSSKVA</sequence>
<feature type="transmembrane region" description="Helical" evidence="1">
    <location>
        <begin position="22"/>
        <end position="46"/>
    </location>
</feature>
<keyword evidence="1" id="KW-0472">Membrane</keyword>
<dbReference type="RefSeq" id="WP_243914527.1">
    <property type="nucleotide sequence ID" value="NZ_JAAECY010000017.1"/>
</dbReference>
<evidence type="ECO:0000313" key="2">
    <source>
        <dbReference type="EMBL" id="MCJ1977589.1"/>
    </source>
</evidence>
<accession>A0ABT0AM99</accession>
<reference evidence="2 3" key="1">
    <citation type="journal article" date="2022" name="Microbiol. Res.">
        <title>Comparative genome analysis, predicted lifestyle and antimicrobial strategies of Lactococcus carnosus and Lactococcus paracarnosus isolated from meat.</title>
        <authorList>
            <person name="Werum V."/>
            <person name="Ehrmann M."/>
            <person name="Vogel R."/>
            <person name="Hilgarth M."/>
        </authorList>
    </citation>
    <scope>NUCLEOTIDE SEQUENCE [LARGE SCALE GENOMIC DNA]</scope>
    <source>
        <strain evidence="2 3">TMW21897</strain>
    </source>
</reference>